<sequence length="160" mass="17154">MVVYTVKRRENVRITSIKRPCIGSTPFPSECMGVSMPPVVYLSKKQAAAEARHWSIQYRRVLTTVTWPPAASPIVTAGFRCPPEMLNPAAIITAAANACVVPTNSSPTMGLAPALPAAMAEPTPAKTKRKVQMNSTTRALMHSGWAASLLVPKAIFAINP</sequence>
<accession>A0A7C8Z7G8</accession>
<protein>
    <submittedName>
        <fullName evidence="1">Uncharacterized protein</fullName>
    </submittedName>
</protein>
<dbReference type="EMBL" id="GISG01098094">
    <property type="protein sequence ID" value="MBA4636099.1"/>
    <property type="molecule type" value="Transcribed_RNA"/>
</dbReference>
<evidence type="ECO:0000313" key="1">
    <source>
        <dbReference type="EMBL" id="MBA4636099.1"/>
    </source>
</evidence>
<dbReference type="AlphaFoldDB" id="A0A7C8Z7G8"/>
<organism evidence="1">
    <name type="scientific">Opuntia streptacantha</name>
    <name type="common">Prickly pear cactus</name>
    <name type="synonym">Opuntia cardona</name>
    <dbReference type="NCBI Taxonomy" id="393608"/>
    <lineage>
        <taxon>Eukaryota</taxon>
        <taxon>Viridiplantae</taxon>
        <taxon>Streptophyta</taxon>
        <taxon>Embryophyta</taxon>
        <taxon>Tracheophyta</taxon>
        <taxon>Spermatophyta</taxon>
        <taxon>Magnoliopsida</taxon>
        <taxon>eudicotyledons</taxon>
        <taxon>Gunneridae</taxon>
        <taxon>Pentapetalae</taxon>
        <taxon>Caryophyllales</taxon>
        <taxon>Cactineae</taxon>
        <taxon>Cactaceae</taxon>
        <taxon>Opuntioideae</taxon>
        <taxon>Opuntia</taxon>
    </lineage>
</organism>
<proteinExistence type="predicted"/>
<reference evidence="1" key="1">
    <citation type="journal article" date="2013" name="J. Plant Res.">
        <title>Effect of fungi and light on seed germination of three Opuntia species from semiarid lands of central Mexico.</title>
        <authorList>
            <person name="Delgado-Sanchez P."/>
            <person name="Jimenez-Bremont J.F."/>
            <person name="Guerrero-Gonzalez Mde L."/>
            <person name="Flores J."/>
        </authorList>
    </citation>
    <scope>NUCLEOTIDE SEQUENCE</scope>
    <source>
        <tissue evidence="1">Cladode</tissue>
    </source>
</reference>
<name>A0A7C8Z7G8_OPUST</name>
<reference evidence="1" key="2">
    <citation type="submission" date="2020-07" db="EMBL/GenBank/DDBJ databases">
        <authorList>
            <person name="Vera ALvarez R."/>
            <person name="Arias-Moreno D.M."/>
            <person name="Jimenez-Jacinto V."/>
            <person name="Jimenez-Bremont J.F."/>
            <person name="Swaminathan K."/>
            <person name="Moose S.P."/>
            <person name="Guerrero-Gonzalez M.L."/>
            <person name="Marino-Ramirez L."/>
            <person name="Landsman D."/>
            <person name="Rodriguez-Kessler M."/>
            <person name="Delgado-Sanchez P."/>
        </authorList>
    </citation>
    <scope>NUCLEOTIDE SEQUENCE</scope>
    <source>
        <tissue evidence="1">Cladode</tissue>
    </source>
</reference>